<name>A0A8B8EWK7_CRAVI</name>
<keyword evidence="1" id="KW-1133">Transmembrane helix</keyword>
<protein>
    <submittedName>
        <fullName evidence="3">Uncharacterized protein LOC111137262 isoform X1</fullName>
    </submittedName>
</protein>
<evidence type="ECO:0000256" key="1">
    <source>
        <dbReference type="SAM" id="Phobius"/>
    </source>
</evidence>
<keyword evidence="1" id="KW-0472">Membrane</keyword>
<dbReference type="KEGG" id="cvn:111137262"/>
<dbReference type="Proteomes" id="UP000694844">
    <property type="component" value="Chromosome 5"/>
</dbReference>
<accession>A0A8B8EWK7</accession>
<reference evidence="3" key="1">
    <citation type="submission" date="2025-08" db="UniProtKB">
        <authorList>
            <consortium name="RefSeq"/>
        </authorList>
    </citation>
    <scope>IDENTIFICATION</scope>
    <source>
        <tissue evidence="3">Whole sample</tissue>
    </source>
</reference>
<sequence length="237" mass="27287">MEENKRTLYLKKKMNELLYTVLSVISFLNHMVSTVYEIIRTSIAKACYASLDTVVPVNRCPRNNLEWDARAAILNCSSINETCVKPVQLKYHCVLNENCTALVELCASPQPILGRSCAEFNSLGKRIQESIIYCNKTNMVQCPKSYISTEAYNYQSCYDDIKRMKNDDNRTGYSCKFDTSVPLGVGLTCALLCLFLIILYRRYFLKPSARCHCNCWKKDPNGPYVYEETELKNNYYI</sequence>
<proteinExistence type="predicted"/>
<evidence type="ECO:0000313" key="3">
    <source>
        <dbReference type="RefSeq" id="XP_022344361.1"/>
    </source>
</evidence>
<dbReference type="RefSeq" id="XP_022344361.1">
    <property type="nucleotide sequence ID" value="XM_022488653.1"/>
</dbReference>
<dbReference type="GeneID" id="111137262"/>
<dbReference type="AlphaFoldDB" id="A0A8B8EWK7"/>
<evidence type="ECO:0000313" key="2">
    <source>
        <dbReference type="Proteomes" id="UP000694844"/>
    </source>
</evidence>
<organism evidence="2 3">
    <name type="scientific">Crassostrea virginica</name>
    <name type="common">Eastern oyster</name>
    <dbReference type="NCBI Taxonomy" id="6565"/>
    <lineage>
        <taxon>Eukaryota</taxon>
        <taxon>Metazoa</taxon>
        <taxon>Spiralia</taxon>
        <taxon>Lophotrochozoa</taxon>
        <taxon>Mollusca</taxon>
        <taxon>Bivalvia</taxon>
        <taxon>Autobranchia</taxon>
        <taxon>Pteriomorphia</taxon>
        <taxon>Ostreida</taxon>
        <taxon>Ostreoidea</taxon>
        <taxon>Ostreidae</taxon>
        <taxon>Crassostrea</taxon>
    </lineage>
</organism>
<gene>
    <name evidence="3" type="primary">LOC111137262</name>
</gene>
<keyword evidence="1" id="KW-0812">Transmembrane</keyword>
<feature type="transmembrane region" description="Helical" evidence="1">
    <location>
        <begin position="181"/>
        <end position="200"/>
    </location>
</feature>
<keyword evidence="2" id="KW-1185">Reference proteome</keyword>